<dbReference type="Gene3D" id="2.170.270.10">
    <property type="entry name" value="SET domain"/>
    <property type="match status" value="1"/>
</dbReference>
<evidence type="ECO:0000259" key="2">
    <source>
        <dbReference type="PROSITE" id="PS50280"/>
    </source>
</evidence>
<dbReference type="EMBL" id="JAWRVE010000026">
    <property type="protein sequence ID" value="KAL1873167.1"/>
    <property type="molecule type" value="Genomic_DNA"/>
</dbReference>
<comment type="caution">
    <text evidence="3">The sequence shown here is derived from an EMBL/GenBank/DDBJ whole genome shotgun (WGS) entry which is preliminary data.</text>
</comment>
<dbReference type="Pfam" id="PF00856">
    <property type="entry name" value="SET"/>
    <property type="match status" value="1"/>
</dbReference>
<name>A0ABR3XB37_9PEZI</name>
<gene>
    <name evidence="3" type="ORF">Daus18300_003986</name>
</gene>
<proteinExistence type="predicted"/>
<protein>
    <recommendedName>
        <fullName evidence="2">SET domain-containing protein</fullName>
    </recommendedName>
</protein>
<dbReference type="Proteomes" id="UP001583177">
    <property type="component" value="Unassembled WGS sequence"/>
</dbReference>
<sequence>MLPEEDLARVREHIARAVADRLVEDTSIDWTATRQLDKPILRIQACLQDGSKQQANQSIPGPIITHLIDLSGFVPPSRATPEAPEMAHGGGSTTTTTTAISTTSASQQQLRHKDNQQPPPPPAAAAPSSTPAAIVPDDGRITPPESKAISSGDGTTACTDPDEEPSTGRQRRPLGGLRPARRDRNSVDLDAEPTSQRQISSGDKFPKRRKQQPTGHVLQPSTLDKLIRGIWEQIHGSLSLDPQNLLDQVQLRPVVESVVVAAPPPFLDDEASSSSPSSSGNSKLGLVLQPGGQGSIVQDSVYDSSRSFKRSNVFCSQVTQASRACRSLEVIVQARWVEHFDAYVDSLAAADATTPRGRFNKAALMEACADFGWSEKELRNKMSIWRGYNEIKQAGGWAALVFAGMGIYRFCKYRIGFDRDSMQRLRNLRPAIEVAADTLHPNWRQLLTAIAEPSKQVYRGHPHDYVVCLDGSPPLPLRATYLQWDPDFSFQHIDEPVIDEHAWGCDDPRWTPVMSSGASSGSNGIGIGIGGASVGRVAAAADGSPLLPVCDTCGKEQSDDPRQNSCFCFPSLFGAARPLPVPVLIFRTADGRNNGLMALCAFERGAPVGEFVGVVTKGLSDVDVMESAVAAGAARYQIWQGRQGNFTRFVNHSCKANAQYQRFTWLGTQRIVLVSKGIEAGSEISVDYSDKYWKGLDKKCLCGESCCRYRRDGMGAGS</sequence>
<accession>A0ABR3XB37</accession>
<dbReference type="InterPro" id="IPR046341">
    <property type="entry name" value="SET_dom_sf"/>
</dbReference>
<reference evidence="3 4" key="1">
    <citation type="journal article" date="2024" name="IMA Fungus">
        <title>IMA Genome - F19 : A genome assembly and annotation guide to empower mycologists, including annotated draft genome sequences of Ceratocystis pirilliformis, Diaporthe australafricana, Fusarium ophioides, Paecilomyces lecythidis, and Sporothrix stenoceras.</title>
        <authorList>
            <person name="Aylward J."/>
            <person name="Wilson A.M."/>
            <person name="Visagie C.M."/>
            <person name="Spraker J."/>
            <person name="Barnes I."/>
            <person name="Buitendag C."/>
            <person name="Ceriani C."/>
            <person name="Del Mar Angel L."/>
            <person name="du Plessis D."/>
            <person name="Fuchs T."/>
            <person name="Gasser K."/>
            <person name="Kramer D."/>
            <person name="Li W."/>
            <person name="Munsamy K."/>
            <person name="Piso A."/>
            <person name="Price J.L."/>
            <person name="Sonnekus B."/>
            <person name="Thomas C."/>
            <person name="van der Nest A."/>
            <person name="van Dijk A."/>
            <person name="van Heerden A."/>
            <person name="van Vuuren N."/>
            <person name="Yilmaz N."/>
            <person name="Duong T.A."/>
            <person name="van der Merwe N.A."/>
            <person name="Wingfield M.J."/>
            <person name="Wingfield B.D."/>
        </authorList>
    </citation>
    <scope>NUCLEOTIDE SEQUENCE [LARGE SCALE GENOMIC DNA]</scope>
    <source>
        <strain evidence="3 4">CMW 18300</strain>
    </source>
</reference>
<evidence type="ECO:0000256" key="1">
    <source>
        <dbReference type="SAM" id="MobiDB-lite"/>
    </source>
</evidence>
<dbReference type="PANTHER" id="PTHR47250">
    <property type="entry name" value="HISTONE-LYSINE N-METHYLTRANSFERASE SET-6"/>
    <property type="match status" value="1"/>
</dbReference>
<feature type="region of interest" description="Disordered" evidence="1">
    <location>
        <begin position="266"/>
        <end position="285"/>
    </location>
</feature>
<feature type="compositionally biased region" description="Low complexity" evidence="1">
    <location>
        <begin position="93"/>
        <end position="106"/>
    </location>
</feature>
<feature type="region of interest" description="Disordered" evidence="1">
    <location>
        <begin position="74"/>
        <end position="220"/>
    </location>
</feature>
<feature type="compositionally biased region" description="Low complexity" evidence="1">
    <location>
        <begin position="272"/>
        <end position="282"/>
    </location>
</feature>
<dbReference type="SMART" id="SM00317">
    <property type="entry name" value="SET"/>
    <property type="match status" value="1"/>
</dbReference>
<organism evidence="3 4">
    <name type="scientific">Diaporthe australafricana</name>
    <dbReference type="NCBI Taxonomy" id="127596"/>
    <lineage>
        <taxon>Eukaryota</taxon>
        <taxon>Fungi</taxon>
        <taxon>Dikarya</taxon>
        <taxon>Ascomycota</taxon>
        <taxon>Pezizomycotina</taxon>
        <taxon>Sordariomycetes</taxon>
        <taxon>Sordariomycetidae</taxon>
        <taxon>Diaporthales</taxon>
        <taxon>Diaporthaceae</taxon>
        <taxon>Diaporthe</taxon>
    </lineage>
</organism>
<evidence type="ECO:0000313" key="4">
    <source>
        <dbReference type="Proteomes" id="UP001583177"/>
    </source>
</evidence>
<feature type="domain" description="SET" evidence="2">
    <location>
        <begin position="581"/>
        <end position="689"/>
    </location>
</feature>
<evidence type="ECO:0000313" key="3">
    <source>
        <dbReference type="EMBL" id="KAL1873167.1"/>
    </source>
</evidence>
<dbReference type="InterPro" id="IPR001214">
    <property type="entry name" value="SET_dom"/>
</dbReference>
<dbReference type="PANTHER" id="PTHR47250:SF3">
    <property type="entry name" value="HISTONE-LYSINE N-METHYLTRANSFERASE SET-6"/>
    <property type="match status" value="1"/>
</dbReference>
<keyword evidence="4" id="KW-1185">Reference proteome</keyword>
<feature type="compositionally biased region" description="Polar residues" evidence="1">
    <location>
        <begin position="148"/>
        <end position="158"/>
    </location>
</feature>
<dbReference type="InterPro" id="IPR053105">
    <property type="entry name" value="Class_V-like_SAM-MTase"/>
</dbReference>
<dbReference type="SUPFAM" id="SSF82199">
    <property type="entry name" value="SET domain"/>
    <property type="match status" value="1"/>
</dbReference>
<dbReference type="PROSITE" id="PS50280">
    <property type="entry name" value="SET"/>
    <property type="match status" value="1"/>
</dbReference>